<keyword evidence="1" id="KW-0812">Transmembrane</keyword>
<reference evidence="3" key="1">
    <citation type="journal article" date="2019" name="Int. J. Syst. Evol. Microbiol.">
        <title>The Global Catalogue of Microorganisms (GCM) 10K type strain sequencing project: providing services to taxonomists for standard genome sequencing and annotation.</title>
        <authorList>
            <consortium name="The Broad Institute Genomics Platform"/>
            <consortium name="The Broad Institute Genome Sequencing Center for Infectious Disease"/>
            <person name="Wu L."/>
            <person name="Ma J."/>
        </authorList>
    </citation>
    <scope>NUCLEOTIDE SEQUENCE [LARGE SCALE GENOMIC DNA]</scope>
    <source>
        <strain evidence="3">CGMCC 1.18437</strain>
    </source>
</reference>
<keyword evidence="3" id="KW-1185">Reference proteome</keyword>
<comment type="caution">
    <text evidence="2">The sequence shown here is derived from an EMBL/GenBank/DDBJ whole genome shotgun (WGS) entry which is preliminary data.</text>
</comment>
<sequence>MITMSTVNGIVGVVLNLILAGLGFVLAPKPRGKQGLYWFALWLAGNAILPIFFRHPYHFFYLNWAFAVNLFSAEEFARTTGLIGKRRAS</sequence>
<keyword evidence="1" id="KW-0472">Membrane</keyword>
<dbReference type="Proteomes" id="UP000619376">
    <property type="component" value="Unassembled WGS sequence"/>
</dbReference>
<feature type="transmembrane region" description="Helical" evidence="1">
    <location>
        <begin position="6"/>
        <end position="28"/>
    </location>
</feature>
<accession>A0ABQ3JVB8</accession>
<evidence type="ECO:0000256" key="1">
    <source>
        <dbReference type="SAM" id="Phobius"/>
    </source>
</evidence>
<keyword evidence="1" id="KW-1133">Transmembrane helix</keyword>
<protein>
    <submittedName>
        <fullName evidence="2">Uncharacterized protein</fullName>
    </submittedName>
</protein>
<feature type="transmembrane region" description="Helical" evidence="1">
    <location>
        <begin position="35"/>
        <end position="53"/>
    </location>
</feature>
<proteinExistence type="predicted"/>
<evidence type="ECO:0000313" key="3">
    <source>
        <dbReference type="Proteomes" id="UP000619376"/>
    </source>
</evidence>
<organism evidence="2 3">
    <name type="scientific">Deinococcus metalli</name>
    <dbReference type="NCBI Taxonomy" id="1141878"/>
    <lineage>
        <taxon>Bacteria</taxon>
        <taxon>Thermotogati</taxon>
        <taxon>Deinococcota</taxon>
        <taxon>Deinococci</taxon>
        <taxon>Deinococcales</taxon>
        <taxon>Deinococcaceae</taxon>
        <taxon>Deinococcus</taxon>
    </lineage>
</organism>
<gene>
    <name evidence="2" type="ORF">GCM10017781_46360</name>
</gene>
<name>A0ABQ3JVB8_9DEIO</name>
<evidence type="ECO:0000313" key="2">
    <source>
        <dbReference type="EMBL" id="GHF65404.1"/>
    </source>
</evidence>
<dbReference type="EMBL" id="BNAJ01000024">
    <property type="protein sequence ID" value="GHF65404.1"/>
    <property type="molecule type" value="Genomic_DNA"/>
</dbReference>